<dbReference type="SUPFAM" id="SSF47413">
    <property type="entry name" value="lambda repressor-like DNA-binding domains"/>
    <property type="match status" value="1"/>
</dbReference>
<evidence type="ECO:0000313" key="3">
    <source>
        <dbReference type="Proteomes" id="UP000501094"/>
    </source>
</evidence>
<evidence type="ECO:0000259" key="1">
    <source>
        <dbReference type="PROSITE" id="PS50943"/>
    </source>
</evidence>
<dbReference type="GO" id="GO:0003677">
    <property type="term" value="F:DNA binding"/>
    <property type="evidence" value="ECO:0007669"/>
    <property type="project" value="InterPro"/>
</dbReference>
<dbReference type="RefSeq" id="WP_168607403.1">
    <property type="nucleotide sequence ID" value="NZ_CP038852.1"/>
</dbReference>
<dbReference type="InterPro" id="IPR010982">
    <property type="entry name" value="Lambda_DNA-bd_dom_sf"/>
</dbReference>
<feature type="domain" description="HTH cro/C1-type" evidence="1">
    <location>
        <begin position="35"/>
        <end position="74"/>
    </location>
</feature>
<sequence>MKAIRDEAYMNFAHMLGGNIRFCRLRKFKPQKVCAHAIGVTFQQMQKYEGGLNMPTAYRLKMIADFYKVTPNDLLDPGFIHRSTQSKQVDPTFDASKYEDFADEYPMPLSQLEHDPKMRATYDALLEDK</sequence>
<reference evidence="2 3" key="1">
    <citation type="journal article" date="2020" name="Nat. Microbiol.">
        <title>Lysogenic host-virus interactions in SAR11 marine bacteria.</title>
        <authorList>
            <person name="Morris R.M."/>
            <person name="Cain K.R."/>
            <person name="Hvorecny K.L."/>
            <person name="Kollman J.M."/>
        </authorList>
    </citation>
    <scope>NUCLEOTIDE SEQUENCE [LARGE SCALE GENOMIC DNA]</scope>
    <source>
        <strain evidence="2 3">NP1</strain>
    </source>
</reference>
<dbReference type="InterPro" id="IPR001387">
    <property type="entry name" value="Cro/C1-type_HTH"/>
</dbReference>
<name>A0A6H1Q3N8_9PROT</name>
<dbReference type="AlphaFoldDB" id="A0A6H1Q3N8"/>
<dbReference type="EMBL" id="CP038852">
    <property type="protein sequence ID" value="QIZ21547.1"/>
    <property type="molecule type" value="Genomic_DNA"/>
</dbReference>
<accession>A0A6H1Q3N8</accession>
<keyword evidence="3" id="KW-1185">Reference proteome</keyword>
<organism evidence="2 3">
    <name type="scientific">Candidatus Pelagibacter giovannonii</name>
    <dbReference type="NCBI Taxonomy" id="2563896"/>
    <lineage>
        <taxon>Bacteria</taxon>
        <taxon>Pseudomonadati</taxon>
        <taxon>Pseudomonadota</taxon>
        <taxon>Alphaproteobacteria</taxon>
        <taxon>Candidatus Pelagibacterales</taxon>
        <taxon>Candidatus Pelagibacteraceae</taxon>
        <taxon>Candidatus Pelagibacter</taxon>
    </lineage>
</organism>
<dbReference type="CDD" id="cd00093">
    <property type="entry name" value="HTH_XRE"/>
    <property type="match status" value="1"/>
</dbReference>
<dbReference type="Proteomes" id="UP000501094">
    <property type="component" value="Chromosome"/>
</dbReference>
<protein>
    <submittedName>
        <fullName evidence="2">XRE family transcriptional regulator</fullName>
    </submittedName>
</protein>
<gene>
    <name evidence="2" type="ORF">E5R92_07105</name>
</gene>
<proteinExistence type="predicted"/>
<evidence type="ECO:0000313" key="2">
    <source>
        <dbReference type="EMBL" id="QIZ21547.1"/>
    </source>
</evidence>
<dbReference type="PROSITE" id="PS50943">
    <property type="entry name" value="HTH_CROC1"/>
    <property type="match status" value="1"/>
</dbReference>
<dbReference type="KEGG" id="peg:E5R92_07105"/>
<dbReference type="Gene3D" id="1.10.260.40">
    <property type="entry name" value="lambda repressor-like DNA-binding domains"/>
    <property type="match status" value="1"/>
</dbReference>